<keyword evidence="2" id="KW-1185">Reference proteome</keyword>
<dbReference type="Proteomes" id="UP000319941">
    <property type="component" value="Unassembled WGS sequence"/>
</dbReference>
<name>A0A558HHW6_9GAMM</name>
<gene>
    <name evidence="1" type="ORF">FQP86_12910</name>
</gene>
<organism evidence="1 2">
    <name type="scientific">Cobetia crustatorum</name>
    <dbReference type="NCBI Taxonomy" id="553385"/>
    <lineage>
        <taxon>Bacteria</taxon>
        <taxon>Pseudomonadati</taxon>
        <taxon>Pseudomonadota</taxon>
        <taxon>Gammaproteobacteria</taxon>
        <taxon>Oceanospirillales</taxon>
        <taxon>Halomonadaceae</taxon>
        <taxon>Cobetia</taxon>
    </lineage>
</organism>
<dbReference type="AlphaFoldDB" id="A0A558HHW6"/>
<reference evidence="1 2" key="1">
    <citation type="submission" date="2019-07" db="EMBL/GenBank/DDBJ databases">
        <title>Diversity of Bacteria from Kongsfjorden, Arctic.</title>
        <authorList>
            <person name="Yu Y."/>
        </authorList>
    </citation>
    <scope>NUCLEOTIDE SEQUENCE [LARGE SCALE GENOMIC DNA]</scope>
    <source>
        <strain evidence="1 2">SM1923</strain>
    </source>
</reference>
<protein>
    <submittedName>
        <fullName evidence="1">TIGR04255 family protein</fullName>
    </submittedName>
</protein>
<evidence type="ECO:0000313" key="1">
    <source>
        <dbReference type="EMBL" id="TVU68691.1"/>
    </source>
</evidence>
<comment type="caution">
    <text evidence="1">The sequence shown here is derived from an EMBL/GenBank/DDBJ whole genome shotgun (WGS) entry which is preliminary data.</text>
</comment>
<accession>A0A558HHW6</accession>
<dbReference type="NCBIfam" id="TIGR04255">
    <property type="entry name" value="sporadTIGR04255"/>
    <property type="match status" value="1"/>
</dbReference>
<sequence>MDQKVPFQKLKRQPLTLVLAEFRFSRLHSSVSSLNAFQEKMQEHFGGLEEYETRTLHFAADGSQEKFTGWGALFRSSDGGSLVQVDQERLTFITTNYNRFPEFQKECIKALELLEEYLDPKGLSRIGLRYNDAIVPELEEELGSYLDHGLLPPSILVHKFPLMGHRSETQVKTDTGVLVSRALVGSHGFAVMPDLKPPLESLLKFDIPIDRLTAVLDFDHFWRSSSSEGEDFSIDLIREKLNTLHGPTREAFWQVTTDWARKEKWS</sequence>
<evidence type="ECO:0000313" key="2">
    <source>
        <dbReference type="Proteomes" id="UP000319941"/>
    </source>
</evidence>
<dbReference type="EMBL" id="VNFH01000009">
    <property type="protein sequence ID" value="TVU68691.1"/>
    <property type="molecule type" value="Genomic_DNA"/>
</dbReference>
<dbReference type="RefSeq" id="WP_144727787.1">
    <property type="nucleotide sequence ID" value="NZ_CAWOWR010000147.1"/>
</dbReference>
<proteinExistence type="predicted"/>
<dbReference type="InterPro" id="IPR026349">
    <property type="entry name" value="CHP04255"/>
</dbReference>
<dbReference type="OrthoDB" id="9128512at2"/>